<evidence type="ECO:0000313" key="2">
    <source>
        <dbReference type="Proteomes" id="UP001153332"/>
    </source>
</evidence>
<comment type="caution">
    <text evidence="1">The sequence shown here is derived from an EMBL/GenBank/DDBJ whole genome shotgun (WGS) entry which is preliminary data.</text>
</comment>
<proteinExistence type="predicted"/>
<reference evidence="1" key="1">
    <citation type="submission" date="2022-12" db="EMBL/GenBank/DDBJ databases">
        <title>Genome Sequence of Lasiodiplodia mahajangana.</title>
        <authorList>
            <person name="Buettner E."/>
        </authorList>
    </citation>
    <scope>NUCLEOTIDE SEQUENCE</scope>
    <source>
        <strain evidence="1">VT137</strain>
    </source>
</reference>
<keyword evidence="2" id="KW-1185">Reference proteome</keyword>
<dbReference type="Proteomes" id="UP001153332">
    <property type="component" value="Unassembled WGS sequence"/>
</dbReference>
<gene>
    <name evidence="1" type="ORF">O1611_g8705</name>
</gene>
<dbReference type="EMBL" id="JAPUUL010002666">
    <property type="protein sequence ID" value="KAJ8124935.1"/>
    <property type="molecule type" value="Genomic_DNA"/>
</dbReference>
<evidence type="ECO:0000313" key="1">
    <source>
        <dbReference type="EMBL" id="KAJ8124935.1"/>
    </source>
</evidence>
<organism evidence="1 2">
    <name type="scientific">Lasiodiplodia mahajangana</name>
    <dbReference type="NCBI Taxonomy" id="1108764"/>
    <lineage>
        <taxon>Eukaryota</taxon>
        <taxon>Fungi</taxon>
        <taxon>Dikarya</taxon>
        <taxon>Ascomycota</taxon>
        <taxon>Pezizomycotina</taxon>
        <taxon>Dothideomycetes</taxon>
        <taxon>Dothideomycetes incertae sedis</taxon>
        <taxon>Botryosphaeriales</taxon>
        <taxon>Botryosphaeriaceae</taxon>
        <taxon>Lasiodiplodia</taxon>
    </lineage>
</organism>
<name>A0ACC2JBU8_9PEZI</name>
<protein>
    <submittedName>
        <fullName evidence="1">Uncharacterized protein</fullName>
    </submittedName>
</protein>
<sequence>MAEEIAADLAYLRQFRHGFFTSIRKRERSKPAIAPLTAPALLFLGGLLAYVLYPTPEIRQARAARKANRQLQKNAAESSPNDEDVPNESTSWGAFTKCFADFSDVVDIEWSSLSDKIVDLILPEWSRAIPRQIRKLQKELSMSNGSLADEIWKEAHDPYVNPEIQYSAAVRVSSDLCEEEKEFLSRRRKVAVPALARYLDLDERDINPEDVPTIAMCGSGGGLRALVACTGSLLASQEDGLFDCITYTSGVSGSCWLQTLFHSSITKHNLDRIVDHLKARLGVHIAFPPAAFASVTSSPTNKLLLSSMVEKLRGDPNADFGLVDIYGILLAARLLVPRGELGVNDKDFKLSNQREYIKYGQNPLPIYTAVRHEIPDIVGAAPDSKAAPSLKSKEVAKQEGWFQWFELTPYEFFCEEFNAGIPTWAIGRRFNNGRDVPPESGVHLPELRMPILMGIFGSAFCATLSHYYREIRPLFRGLTGFGAIDEMIFGYSEDLEKVHPIDPALIPNFAYGMDPNKLRFTTPTNIHEKKYIQLMDAGMSNNLPIYPLLRPGRDIDIIQTAMPANAGSKAGR</sequence>
<accession>A0ACC2JBU8</accession>